<dbReference type="InterPro" id="IPR016181">
    <property type="entry name" value="Acyl_CoA_acyltransferase"/>
</dbReference>
<reference evidence="3" key="1">
    <citation type="journal article" date="2019" name="Int. J. Syst. Evol. Microbiol.">
        <title>The Global Catalogue of Microorganisms (GCM) 10K type strain sequencing project: providing services to taxonomists for standard genome sequencing and annotation.</title>
        <authorList>
            <consortium name="The Broad Institute Genomics Platform"/>
            <consortium name="The Broad Institute Genome Sequencing Center for Infectious Disease"/>
            <person name="Wu L."/>
            <person name="Ma J."/>
        </authorList>
    </citation>
    <scope>NUCLEOTIDE SEQUENCE [LARGE SCALE GENOMIC DNA]</scope>
    <source>
        <strain evidence="3">CCUG 73951</strain>
    </source>
</reference>
<sequence>MLKGEIVELRPVSREDLAHLYRWANDEKLTQQGSGSSAALQNNNPKEAIEAHYENNLTSHDMWTHGKVFIVYTLATDEVIGKCDFRQVNPITRSAEIGLNIGERSFWGKGYGQDIIKTMLKHLFYTLNVRRVQLDTWSGNHQAIRLYEKCGFKHEGKLRQNEFIDGEYYDTVLMGLLREEYKESSGSM</sequence>
<gene>
    <name evidence="2" type="ORF">ACFQMN_14495</name>
</gene>
<keyword evidence="3" id="KW-1185">Reference proteome</keyword>
<dbReference type="EC" id="2.3.-.-" evidence="2"/>
<protein>
    <submittedName>
        <fullName evidence="2">GNAT family N-acetyltransferase</fullName>
        <ecNumber evidence="2">2.3.-.-</ecNumber>
    </submittedName>
</protein>
<evidence type="ECO:0000313" key="2">
    <source>
        <dbReference type="EMBL" id="MFC7322082.1"/>
    </source>
</evidence>
<dbReference type="Gene3D" id="3.40.630.30">
    <property type="match status" value="1"/>
</dbReference>
<dbReference type="SUPFAM" id="SSF55729">
    <property type="entry name" value="Acyl-CoA N-acyltransferases (Nat)"/>
    <property type="match status" value="1"/>
</dbReference>
<dbReference type="InterPro" id="IPR000182">
    <property type="entry name" value="GNAT_dom"/>
</dbReference>
<dbReference type="GO" id="GO:0016746">
    <property type="term" value="F:acyltransferase activity"/>
    <property type="evidence" value="ECO:0007669"/>
    <property type="project" value="UniProtKB-KW"/>
</dbReference>
<name>A0ABW2K6W8_9BACI</name>
<evidence type="ECO:0000313" key="3">
    <source>
        <dbReference type="Proteomes" id="UP001596494"/>
    </source>
</evidence>
<evidence type="ECO:0000259" key="1">
    <source>
        <dbReference type="PROSITE" id="PS51186"/>
    </source>
</evidence>
<dbReference type="PANTHER" id="PTHR43415:SF3">
    <property type="entry name" value="GNAT-FAMILY ACETYLTRANSFERASE"/>
    <property type="match status" value="1"/>
</dbReference>
<proteinExistence type="predicted"/>
<accession>A0ABW2K6W8</accession>
<keyword evidence="2" id="KW-0808">Transferase</keyword>
<dbReference type="PANTHER" id="PTHR43415">
    <property type="entry name" value="SPERMIDINE N(1)-ACETYLTRANSFERASE"/>
    <property type="match status" value="1"/>
</dbReference>
<dbReference type="Pfam" id="PF13302">
    <property type="entry name" value="Acetyltransf_3"/>
    <property type="match status" value="1"/>
</dbReference>
<comment type="caution">
    <text evidence="2">The sequence shown here is derived from an EMBL/GenBank/DDBJ whole genome shotgun (WGS) entry which is preliminary data.</text>
</comment>
<organism evidence="2 3">
    <name type="scientific">Halobacillus campisalis</name>
    <dbReference type="NCBI Taxonomy" id="435909"/>
    <lineage>
        <taxon>Bacteria</taxon>
        <taxon>Bacillati</taxon>
        <taxon>Bacillota</taxon>
        <taxon>Bacilli</taxon>
        <taxon>Bacillales</taxon>
        <taxon>Bacillaceae</taxon>
        <taxon>Halobacillus</taxon>
    </lineage>
</organism>
<dbReference type="EMBL" id="JBHTBY010000012">
    <property type="protein sequence ID" value="MFC7322082.1"/>
    <property type="molecule type" value="Genomic_DNA"/>
</dbReference>
<feature type="domain" description="N-acetyltransferase" evidence="1">
    <location>
        <begin position="7"/>
        <end position="179"/>
    </location>
</feature>
<dbReference type="PROSITE" id="PS51186">
    <property type="entry name" value="GNAT"/>
    <property type="match status" value="1"/>
</dbReference>
<dbReference type="Proteomes" id="UP001596494">
    <property type="component" value="Unassembled WGS sequence"/>
</dbReference>
<keyword evidence="2" id="KW-0012">Acyltransferase</keyword>
<dbReference type="RefSeq" id="WP_289216950.1">
    <property type="nucleotide sequence ID" value="NZ_JAPVRC010000010.1"/>
</dbReference>